<accession>A0A1X7DNK1</accession>
<sequence>MSIRANRCDWPPRLVTVPGLHGSGPAHWQTWLERQFAYSIRIEQAMWDEPDLERWREALERRLEHERGPFVIAAHSFGCLVAAHALGHGLRNVAGALLVAPASPVRFGVGLALWRERLPIASIVVGSETDPWLPAAGARALAESWGAAFLNLGEAGHVNPASGFGPWPRAKYLVDTLAHWAAPRHLARGHECRSSSGGATVQPEPMLATETLSR</sequence>
<dbReference type="SUPFAM" id="SSF53474">
    <property type="entry name" value="alpha/beta-Hydrolases"/>
    <property type="match status" value="1"/>
</dbReference>
<evidence type="ECO:0000313" key="3">
    <source>
        <dbReference type="Proteomes" id="UP000192911"/>
    </source>
</evidence>
<keyword evidence="3" id="KW-1185">Reference proteome</keyword>
<evidence type="ECO:0008006" key="4">
    <source>
        <dbReference type="Google" id="ProtNLM"/>
    </source>
</evidence>
<dbReference type="Pfam" id="PF06821">
    <property type="entry name" value="Ser_hydrolase"/>
    <property type="match status" value="1"/>
</dbReference>
<dbReference type="RefSeq" id="WP_085226324.1">
    <property type="nucleotide sequence ID" value="NZ_BSQD01000003.1"/>
</dbReference>
<dbReference type="AlphaFoldDB" id="A0A1X7DNK1"/>
<dbReference type="InterPro" id="IPR010662">
    <property type="entry name" value="RBBP9/YdeN"/>
</dbReference>
<proteinExistence type="predicted"/>
<dbReference type="InterPro" id="IPR029058">
    <property type="entry name" value="AB_hydrolase_fold"/>
</dbReference>
<dbReference type="EMBL" id="FXAH01000003">
    <property type="protein sequence ID" value="SMF18604.1"/>
    <property type="molecule type" value="Genomic_DNA"/>
</dbReference>
<evidence type="ECO:0000313" key="2">
    <source>
        <dbReference type="EMBL" id="SMF18604.1"/>
    </source>
</evidence>
<evidence type="ECO:0000256" key="1">
    <source>
        <dbReference type="SAM" id="MobiDB-lite"/>
    </source>
</evidence>
<dbReference type="Gene3D" id="3.40.50.1820">
    <property type="entry name" value="alpha/beta hydrolase"/>
    <property type="match status" value="1"/>
</dbReference>
<organism evidence="2 3">
    <name type="scientific">Trinickia caryophylli</name>
    <name type="common">Paraburkholderia caryophylli</name>
    <dbReference type="NCBI Taxonomy" id="28094"/>
    <lineage>
        <taxon>Bacteria</taxon>
        <taxon>Pseudomonadati</taxon>
        <taxon>Pseudomonadota</taxon>
        <taxon>Betaproteobacteria</taxon>
        <taxon>Burkholderiales</taxon>
        <taxon>Burkholderiaceae</taxon>
        <taxon>Trinickia</taxon>
    </lineage>
</organism>
<dbReference type="Proteomes" id="UP000192911">
    <property type="component" value="Unassembled WGS sequence"/>
</dbReference>
<dbReference type="GO" id="GO:0016787">
    <property type="term" value="F:hydrolase activity"/>
    <property type="evidence" value="ECO:0007669"/>
    <property type="project" value="InterPro"/>
</dbReference>
<protein>
    <recommendedName>
        <fullName evidence="4">Alpha/beta hydrolase</fullName>
    </recommendedName>
</protein>
<dbReference type="OrthoDB" id="9804993at2"/>
<name>A0A1X7DNK1_TRICW</name>
<feature type="region of interest" description="Disordered" evidence="1">
    <location>
        <begin position="191"/>
        <end position="214"/>
    </location>
</feature>
<dbReference type="GeneID" id="95548345"/>
<gene>
    <name evidence="2" type="ORF">SAMN06295900_103445</name>
</gene>
<reference evidence="3" key="1">
    <citation type="submission" date="2017-04" db="EMBL/GenBank/DDBJ databases">
        <authorList>
            <person name="Varghese N."/>
            <person name="Submissions S."/>
        </authorList>
    </citation>
    <scope>NUCLEOTIDE SEQUENCE [LARGE SCALE GENOMIC DNA]</scope>
    <source>
        <strain evidence="3">Ballard 720</strain>
    </source>
</reference>